<dbReference type="InterPro" id="IPR038726">
    <property type="entry name" value="PDDEXK_AddAB-type"/>
</dbReference>
<dbReference type="InterPro" id="IPR011604">
    <property type="entry name" value="PDDEXK-like_dom_sf"/>
</dbReference>
<reference evidence="2 3" key="1">
    <citation type="submission" date="2017-05" db="EMBL/GenBank/DDBJ databases">
        <title>De novo genome assembly of Deniococcus indicus strain DR1.</title>
        <authorList>
            <person name="Chauhan D."/>
            <person name="Yennamalli R.M."/>
            <person name="Priyadarshini R."/>
        </authorList>
    </citation>
    <scope>NUCLEOTIDE SEQUENCE [LARGE SCALE GENOMIC DNA]</scope>
    <source>
        <strain evidence="2 3">DR1</strain>
    </source>
</reference>
<organism evidence="2 3">
    <name type="scientific">Deinococcus indicus</name>
    <dbReference type="NCBI Taxonomy" id="223556"/>
    <lineage>
        <taxon>Bacteria</taxon>
        <taxon>Thermotogati</taxon>
        <taxon>Deinococcota</taxon>
        <taxon>Deinococci</taxon>
        <taxon>Deinococcales</taxon>
        <taxon>Deinococcaceae</taxon>
        <taxon>Deinococcus</taxon>
    </lineage>
</organism>
<dbReference type="SUPFAM" id="SSF52980">
    <property type="entry name" value="Restriction endonuclease-like"/>
    <property type="match status" value="1"/>
</dbReference>
<accession>A0A246BID2</accession>
<dbReference type="InterPro" id="IPR027417">
    <property type="entry name" value="P-loop_NTPase"/>
</dbReference>
<dbReference type="Gene3D" id="3.90.320.10">
    <property type="match status" value="1"/>
</dbReference>
<dbReference type="Pfam" id="PF12705">
    <property type="entry name" value="PDDEXK_1"/>
    <property type="match status" value="1"/>
</dbReference>
<protein>
    <recommendedName>
        <fullName evidence="1">PD-(D/E)XK endonuclease-like domain-containing protein</fullName>
    </recommendedName>
</protein>
<evidence type="ECO:0000259" key="1">
    <source>
        <dbReference type="Pfam" id="PF12705"/>
    </source>
</evidence>
<keyword evidence="3" id="KW-1185">Reference proteome</keyword>
<dbReference type="Gene3D" id="3.40.50.300">
    <property type="entry name" value="P-loop containing nucleotide triphosphate hydrolases"/>
    <property type="match status" value="1"/>
</dbReference>
<dbReference type="SUPFAM" id="SSF52540">
    <property type="entry name" value="P-loop containing nucleoside triphosphate hydrolases"/>
    <property type="match status" value="1"/>
</dbReference>
<evidence type="ECO:0000313" key="3">
    <source>
        <dbReference type="Proteomes" id="UP000197208"/>
    </source>
</evidence>
<evidence type="ECO:0000313" key="2">
    <source>
        <dbReference type="EMBL" id="OWL94618.1"/>
    </source>
</evidence>
<comment type="caution">
    <text evidence="2">The sequence shown here is derived from an EMBL/GenBank/DDBJ whole genome shotgun (WGS) entry which is preliminary data.</text>
</comment>
<gene>
    <name evidence="2" type="ORF">CBQ26_15095</name>
</gene>
<dbReference type="Proteomes" id="UP000197208">
    <property type="component" value="Unassembled WGS sequence"/>
</dbReference>
<dbReference type="InterPro" id="IPR011335">
    <property type="entry name" value="Restrct_endonuc-II-like"/>
</dbReference>
<dbReference type="EMBL" id="NHMK01000023">
    <property type="protein sequence ID" value="OWL94618.1"/>
    <property type="molecule type" value="Genomic_DNA"/>
</dbReference>
<dbReference type="AlphaFoldDB" id="A0A246BID2"/>
<name>A0A246BID2_9DEIO</name>
<sequence>MRGTALTLNRRAAARLGVRPLRLDALALRAVLDAGEGVASPALAHRTLTRAVQAELAPREAALTARALSGAVRELLRVQADLGRLEQVGSAAVARLARVTAAYRTALRGQGLLDAVEVVGRAAELITPQVLTVFGYVRLSPGELAFLDAAAAEGSVLALPWAEHAYFEENRRAAEALAARGWTVDPSGGEAPGLAGAFLGQPGAGRGELFVAADEDQEVRAALRRVKGLVRGGVPAGDVALVVPDDDVWAPRVRAVAQEYGLPLRLSTSLPLSRTRPGRWLERVLAAVEDGVSFTSLARVLAHALDAGMDGPLWRQVQAARPGDPAAWAALGMDAGGFDWPEQATRGAWVGRMVALIESRGVADRARRTQDLLAVNFLLAELTVLAEPAGETLSREAFVSDLRDLLSLVTVPSDPGTQGVELLTLPGLVGAQVPHVFLLGAVDGALPARLQDDPALDFMERRHLAAAGHAPVETAASLSRRDAMTFWAVLASAGHLTVSYSRVGPGGEGHPSPFLAPLPLDRVAAPDVACSPEEARRAALWQGGYVDATLPGVQAAHAVEVRRISAPDYDEFDGLTGLALNPDEWTFSASQLGVLGRCTFRWWLEYALRLKPDAPEGEPLGLGRLRHAALAHAALAAAQIPGRDVREVMLGALDEGLRRAESDQGWAQTPEWTHERQDVLGGLRGAVQGAGFLAPDAAPIAAERPFAAPWRGLQVRGVVDRVDRLGERLHLVDYKSGVSAPTGVQDSAGRLNLDVQLALYAEAALPALYPGAPLGGAAYVSLKTGAVTARLKLVPAELDAFTGRVRHALATGAFPPRPDAALSTCRTCPWTGVCRGGERLLAKGRA</sequence>
<feature type="domain" description="PD-(D/E)XK endonuclease-like" evidence="1">
    <location>
        <begin position="586"/>
        <end position="835"/>
    </location>
</feature>
<proteinExistence type="predicted"/>